<dbReference type="GO" id="GO:0003676">
    <property type="term" value="F:nucleic acid binding"/>
    <property type="evidence" value="ECO:0007669"/>
    <property type="project" value="InterPro"/>
</dbReference>
<gene>
    <name evidence="4" type="ORF">BRAFLDRAFT_64384</name>
</gene>
<accession>C3YWN5</accession>
<dbReference type="SUPFAM" id="SSF57756">
    <property type="entry name" value="Retrovirus zinc finger-like domains"/>
    <property type="match status" value="1"/>
</dbReference>
<dbReference type="Gene3D" id="4.10.60.10">
    <property type="entry name" value="Zinc finger, CCHC-type"/>
    <property type="match status" value="1"/>
</dbReference>
<evidence type="ECO:0000256" key="2">
    <source>
        <dbReference type="SAM" id="MobiDB-lite"/>
    </source>
</evidence>
<protein>
    <recommendedName>
        <fullName evidence="3">CCHC-type domain-containing protein</fullName>
    </recommendedName>
</protein>
<sequence length="341" mass="36859">MGAVSGCLSAGSSNQILPKKKNDEGIYDTRRLLSELITVQTAIVFTDAGSQDGSGEGKDSLAYTLRSIAELSGRIGRNNPGGKMNVKDQGALPGITEAPSTLSHSSGQSQRFEVRQEHNINPSGTVSVVSIQSRAKVYHKEQRDAERRQSTICKNCKENGHTMSNCPEPQRCFDCGLHDHKRGDPACLHILSDTEAQQEPAPTVDTETTLSPSPERVIDQFFTKYVSRENMSSPTEEDDTVSTNTSANVAVATESDPSWGEECGSAASEQSKQTRGPLDRFLRKARASATENSRKTSQKKKKQPASQKRPRDSPPAVASEPSRKQLRNAPPPPEHGSGGAT</sequence>
<reference evidence="4" key="1">
    <citation type="journal article" date="2008" name="Nature">
        <title>The amphioxus genome and the evolution of the chordate karyotype.</title>
        <authorList>
            <consortium name="US DOE Joint Genome Institute (JGI-PGF)"/>
            <person name="Putnam N.H."/>
            <person name="Butts T."/>
            <person name="Ferrier D.E.K."/>
            <person name="Furlong R.F."/>
            <person name="Hellsten U."/>
            <person name="Kawashima T."/>
            <person name="Robinson-Rechavi M."/>
            <person name="Shoguchi E."/>
            <person name="Terry A."/>
            <person name="Yu J.-K."/>
            <person name="Benito-Gutierrez E.L."/>
            <person name="Dubchak I."/>
            <person name="Garcia-Fernandez J."/>
            <person name="Gibson-Brown J.J."/>
            <person name="Grigoriev I.V."/>
            <person name="Horton A.C."/>
            <person name="de Jong P.J."/>
            <person name="Jurka J."/>
            <person name="Kapitonov V.V."/>
            <person name="Kohara Y."/>
            <person name="Kuroki Y."/>
            <person name="Lindquist E."/>
            <person name="Lucas S."/>
            <person name="Osoegawa K."/>
            <person name="Pennacchio L.A."/>
            <person name="Salamov A.A."/>
            <person name="Satou Y."/>
            <person name="Sauka-Spengler T."/>
            <person name="Schmutz J."/>
            <person name="Shin-I T."/>
            <person name="Toyoda A."/>
            <person name="Bronner-Fraser M."/>
            <person name="Fujiyama A."/>
            <person name="Holland L.Z."/>
            <person name="Holland P.W.H."/>
            <person name="Satoh N."/>
            <person name="Rokhsar D.S."/>
        </authorList>
    </citation>
    <scope>NUCLEOTIDE SEQUENCE [LARGE SCALE GENOMIC DNA]</scope>
    <source>
        <strain evidence="4">S238N-H82</strain>
        <tissue evidence="4">Testes</tissue>
    </source>
</reference>
<dbReference type="EMBL" id="GG666561">
    <property type="protein sequence ID" value="EEN55279.1"/>
    <property type="molecule type" value="Genomic_DNA"/>
</dbReference>
<dbReference type="InterPro" id="IPR036875">
    <property type="entry name" value="Znf_CCHC_sf"/>
</dbReference>
<keyword evidence="1" id="KW-0862">Zinc</keyword>
<organism>
    <name type="scientific">Branchiostoma floridae</name>
    <name type="common">Florida lancelet</name>
    <name type="synonym">Amphioxus</name>
    <dbReference type="NCBI Taxonomy" id="7739"/>
    <lineage>
        <taxon>Eukaryota</taxon>
        <taxon>Metazoa</taxon>
        <taxon>Chordata</taxon>
        <taxon>Cephalochordata</taxon>
        <taxon>Leptocardii</taxon>
        <taxon>Amphioxiformes</taxon>
        <taxon>Branchiostomatidae</taxon>
        <taxon>Branchiostoma</taxon>
    </lineage>
</organism>
<feature type="domain" description="CCHC-type" evidence="3">
    <location>
        <begin position="153"/>
        <end position="168"/>
    </location>
</feature>
<feature type="compositionally biased region" description="Polar residues" evidence="2">
    <location>
        <begin position="98"/>
        <end position="111"/>
    </location>
</feature>
<feature type="region of interest" description="Disordered" evidence="2">
    <location>
        <begin position="253"/>
        <end position="341"/>
    </location>
</feature>
<dbReference type="AlphaFoldDB" id="C3YWN5"/>
<dbReference type="GO" id="GO:0008270">
    <property type="term" value="F:zinc ion binding"/>
    <property type="evidence" value="ECO:0007669"/>
    <property type="project" value="UniProtKB-KW"/>
</dbReference>
<evidence type="ECO:0000259" key="3">
    <source>
        <dbReference type="PROSITE" id="PS50158"/>
    </source>
</evidence>
<keyword evidence="1" id="KW-0863">Zinc-finger</keyword>
<dbReference type="InParanoid" id="C3YWN5"/>
<feature type="region of interest" description="Disordered" evidence="2">
    <location>
        <begin position="90"/>
        <end position="123"/>
    </location>
</feature>
<evidence type="ECO:0000256" key="1">
    <source>
        <dbReference type="PROSITE-ProRule" id="PRU00047"/>
    </source>
</evidence>
<evidence type="ECO:0000313" key="4">
    <source>
        <dbReference type="EMBL" id="EEN55279.1"/>
    </source>
</evidence>
<name>C3YWN5_BRAFL</name>
<dbReference type="PROSITE" id="PS50158">
    <property type="entry name" value="ZF_CCHC"/>
    <property type="match status" value="1"/>
</dbReference>
<proteinExistence type="predicted"/>
<dbReference type="InterPro" id="IPR001878">
    <property type="entry name" value="Znf_CCHC"/>
</dbReference>
<keyword evidence="1" id="KW-0479">Metal-binding</keyword>